<evidence type="ECO:0000256" key="5">
    <source>
        <dbReference type="SAM" id="SignalP"/>
    </source>
</evidence>
<dbReference type="InterPro" id="IPR000659">
    <property type="entry name" value="Pyridox_Oxase"/>
</dbReference>
<evidence type="ECO:0000256" key="3">
    <source>
        <dbReference type="ARBA" id="ARBA00023002"/>
    </source>
</evidence>
<dbReference type="AlphaFoldDB" id="F8L6Z9"/>
<feature type="binding site" evidence="4">
    <location>
        <position position="86"/>
    </location>
    <ligand>
        <name>FMN</name>
        <dbReference type="ChEBI" id="CHEBI:58210"/>
    </ligand>
</feature>
<sequence length="215" mass="24997">MQRLIIAFFCFVLPLTTLCAQENQNPILKSKQWFEEEKQKSDRGFHRFATLSTIGPDGRPYSRMIEIVGMSQKNGILFFTHRSTNKAKHLLVNPYAALNIWLPKTLRQISINGLVKEVPNDIAESSWKRMPRFMKITFLASEHNGVLPSPDALEERKAKLEEVYKESEIPMPETFVGYRLTPDQAIFYEIKPRSFPERELAELQENQWIVSQLEP</sequence>
<feature type="signal peptide" evidence="5">
    <location>
        <begin position="1"/>
        <end position="19"/>
    </location>
</feature>
<feature type="binding site" evidence="4">
    <location>
        <begin position="79"/>
        <end position="80"/>
    </location>
    <ligand>
        <name>FMN</name>
        <dbReference type="ChEBI" id="CHEBI:58210"/>
    </ligand>
</feature>
<dbReference type="HOGENOM" id="CLU_032263_2_3_0"/>
<dbReference type="InterPro" id="IPR011576">
    <property type="entry name" value="Pyridox_Oxase_N"/>
</dbReference>
<keyword evidence="3 7" id="KW-0560">Oxidoreductase</keyword>
<feature type="chain" id="PRO_5003374044" evidence="5">
    <location>
        <begin position="20"/>
        <end position="215"/>
    </location>
</feature>
<dbReference type="RefSeq" id="WP_013942979.1">
    <property type="nucleotide sequence ID" value="NC_015713.1"/>
</dbReference>
<dbReference type="PANTHER" id="PTHR10851">
    <property type="entry name" value="PYRIDOXINE-5-PHOSPHATE OXIDASE"/>
    <property type="match status" value="1"/>
</dbReference>
<dbReference type="STRING" id="331113.SNE_A06350"/>
<dbReference type="PIRSF" id="PIRSF000190">
    <property type="entry name" value="Pyd_amn-ph_oxd"/>
    <property type="match status" value="1"/>
</dbReference>
<dbReference type="GO" id="GO:0008615">
    <property type="term" value="P:pyridoxine biosynthetic process"/>
    <property type="evidence" value="ECO:0007669"/>
    <property type="project" value="InterPro"/>
</dbReference>
<keyword evidence="5" id="KW-0732">Signal</keyword>
<dbReference type="Proteomes" id="UP000000496">
    <property type="component" value="Chromosome gsn.131"/>
</dbReference>
<reference key="1">
    <citation type="journal article" date="2011" name="Mol. Biol. Evol.">
        <title>Unity in variety -- the pan-genome of the Chlamydiae.</title>
        <authorList>
            <person name="Collingro A."/>
            <person name="Tischler P."/>
            <person name="Weinmaier T."/>
            <person name="Penz T."/>
            <person name="Heinz E."/>
            <person name="Brunham R.C."/>
            <person name="Read T.D."/>
            <person name="Bavoil P.M."/>
            <person name="Sachse K."/>
            <person name="Kahane S."/>
            <person name="Friedman M.G."/>
            <person name="Rattei T."/>
            <person name="Myers G.S.A."/>
            <person name="Horn M."/>
        </authorList>
    </citation>
    <scope>NUCLEOTIDE SEQUENCE</scope>
    <source>
        <strain>Z</strain>
    </source>
</reference>
<dbReference type="Pfam" id="PF01243">
    <property type="entry name" value="PNPOx_N"/>
    <property type="match status" value="1"/>
</dbReference>
<evidence type="ECO:0000313" key="8">
    <source>
        <dbReference type="Proteomes" id="UP000000496"/>
    </source>
</evidence>
<feature type="domain" description="Pyridoxamine 5'-phosphate oxidase N-terminal" evidence="6">
    <location>
        <begin position="46"/>
        <end position="127"/>
    </location>
</feature>
<dbReference type="EC" id="1.4.3.5" evidence="7"/>
<dbReference type="OrthoDB" id="9780392at2"/>
<evidence type="ECO:0000256" key="4">
    <source>
        <dbReference type="PIRSR" id="PIRSR000190-2"/>
    </source>
</evidence>
<keyword evidence="2 4" id="KW-0288">FMN</keyword>
<protein>
    <submittedName>
        <fullName evidence="7">Pyridoxine/pyridoxamine 5'-phosphate oxidase</fullName>
        <ecNumber evidence="7">1.4.3.5</ecNumber>
    </submittedName>
</protein>
<feature type="binding site" evidence="4">
    <location>
        <position position="198"/>
    </location>
    <ligand>
        <name>FMN</name>
        <dbReference type="ChEBI" id="CHEBI:58210"/>
    </ligand>
</feature>
<organism evidence="7 8">
    <name type="scientific">Simkania negevensis (strain ATCC VR-1471 / DSM 27360 / Z)</name>
    <dbReference type="NCBI Taxonomy" id="331113"/>
    <lineage>
        <taxon>Bacteria</taxon>
        <taxon>Pseudomonadati</taxon>
        <taxon>Chlamydiota</taxon>
        <taxon>Chlamydiia</taxon>
        <taxon>Parachlamydiales</taxon>
        <taxon>Simkaniaceae</taxon>
        <taxon>Simkania</taxon>
    </lineage>
</organism>
<proteinExistence type="predicted"/>
<gene>
    <name evidence="7" type="primary">pdxH</name>
    <name evidence="7" type="ordered locus">SNE_A06350</name>
</gene>
<evidence type="ECO:0000313" key="7">
    <source>
        <dbReference type="EMBL" id="CCB88512.1"/>
    </source>
</evidence>
<keyword evidence="8" id="KW-1185">Reference proteome</keyword>
<accession>F8L6Z9</accession>
<dbReference type="GO" id="GO:0010181">
    <property type="term" value="F:FMN binding"/>
    <property type="evidence" value="ECO:0007669"/>
    <property type="project" value="InterPro"/>
</dbReference>
<comment type="cofactor">
    <cofactor evidence="4">
        <name>FMN</name>
        <dbReference type="ChEBI" id="CHEBI:58210"/>
    </cofactor>
    <text evidence="4">Binds 1 FMN per subunit.</text>
</comment>
<dbReference type="SUPFAM" id="SSF50475">
    <property type="entry name" value="FMN-binding split barrel"/>
    <property type="match status" value="1"/>
</dbReference>
<dbReference type="InterPro" id="IPR012349">
    <property type="entry name" value="Split_barrel_FMN-bd"/>
</dbReference>
<evidence type="ECO:0000259" key="6">
    <source>
        <dbReference type="Pfam" id="PF01243"/>
    </source>
</evidence>
<reference evidence="7 8" key="2">
    <citation type="journal article" date="2011" name="Mol. Biol. Evol.">
        <title>Unity in variety--the pan-genome of the Chlamydiae.</title>
        <authorList>
            <person name="Collingro A."/>
            <person name="Tischler P."/>
            <person name="Weinmaier T."/>
            <person name="Penz T."/>
            <person name="Heinz E."/>
            <person name="Brunham R.C."/>
            <person name="Read T.D."/>
            <person name="Bavoil P.M."/>
            <person name="Sachse K."/>
            <person name="Kahane S."/>
            <person name="Friedman M.G."/>
            <person name="Rattei T."/>
            <person name="Myers G.S."/>
            <person name="Horn M."/>
        </authorList>
    </citation>
    <scope>NUCLEOTIDE SEQUENCE [LARGE SCALE GENOMIC DNA]</scope>
    <source>
        <strain evidence="8">ATCC VR-1471 / Z</strain>
    </source>
</reference>
<dbReference type="KEGG" id="sng:SNE_A06350"/>
<evidence type="ECO:0000256" key="2">
    <source>
        <dbReference type="ARBA" id="ARBA00022643"/>
    </source>
</evidence>
<dbReference type="PANTHER" id="PTHR10851:SF3">
    <property type="entry name" value="PYRIDOXINE_PYRIDOXAMINE 5'-PHOSPHATE OXIDASE 2"/>
    <property type="match status" value="1"/>
</dbReference>
<dbReference type="GO" id="GO:0004733">
    <property type="term" value="F:pyridoxamine phosphate oxidase activity"/>
    <property type="evidence" value="ECO:0007669"/>
    <property type="project" value="UniProtKB-EC"/>
</dbReference>
<feature type="binding site" evidence="4">
    <location>
        <position position="108"/>
    </location>
    <ligand>
        <name>FMN</name>
        <dbReference type="ChEBI" id="CHEBI:58210"/>
    </ligand>
</feature>
<dbReference type="EMBL" id="FR872582">
    <property type="protein sequence ID" value="CCB88512.1"/>
    <property type="molecule type" value="Genomic_DNA"/>
</dbReference>
<dbReference type="eggNOG" id="COG0259">
    <property type="taxonomic scope" value="Bacteria"/>
</dbReference>
<keyword evidence="1" id="KW-0285">Flavoprotein</keyword>
<dbReference type="Gene3D" id="2.30.110.10">
    <property type="entry name" value="Electron Transport, Fmn-binding Protein, Chain A"/>
    <property type="match status" value="1"/>
</dbReference>
<evidence type="ECO:0000256" key="1">
    <source>
        <dbReference type="ARBA" id="ARBA00022630"/>
    </source>
</evidence>
<name>F8L6Z9_SIMNZ</name>